<gene>
    <name evidence="6" type="ORF">SAMN06264365_10490</name>
</gene>
<dbReference type="EMBL" id="FZNR01000004">
    <property type="protein sequence ID" value="SNR63613.1"/>
    <property type="molecule type" value="Genomic_DNA"/>
</dbReference>
<keyword evidence="3" id="KW-0804">Transcription</keyword>
<dbReference type="GO" id="GO:0003700">
    <property type="term" value="F:DNA-binding transcription factor activity"/>
    <property type="evidence" value="ECO:0007669"/>
    <property type="project" value="TreeGrafter"/>
</dbReference>
<evidence type="ECO:0000256" key="2">
    <source>
        <dbReference type="ARBA" id="ARBA00023125"/>
    </source>
</evidence>
<protein>
    <submittedName>
        <fullName evidence="6">Transcriptional regulator, TetR family</fullName>
    </submittedName>
</protein>
<dbReference type="InterPro" id="IPR009057">
    <property type="entry name" value="Homeodomain-like_sf"/>
</dbReference>
<evidence type="ECO:0000256" key="4">
    <source>
        <dbReference type="PROSITE-ProRule" id="PRU00335"/>
    </source>
</evidence>
<dbReference type="Pfam" id="PF00440">
    <property type="entry name" value="TetR_N"/>
    <property type="match status" value="1"/>
</dbReference>
<dbReference type="SUPFAM" id="SSF48498">
    <property type="entry name" value="Tetracyclin repressor-like, C-terminal domain"/>
    <property type="match status" value="1"/>
</dbReference>
<keyword evidence="2 4" id="KW-0238">DNA-binding</keyword>
<name>A0A238XYX2_9ACTN</name>
<evidence type="ECO:0000256" key="1">
    <source>
        <dbReference type="ARBA" id="ARBA00023015"/>
    </source>
</evidence>
<accession>A0A238XYX2</accession>
<dbReference type="GO" id="GO:0000976">
    <property type="term" value="F:transcription cis-regulatory region binding"/>
    <property type="evidence" value="ECO:0007669"/>
    <property type="project" value="TreeGrafter"/>
</dbReference>
<dbReference type="InterPro" id="IPR049445">
    <property type="entry name" value="TetR_SbtR-like_C"/>
</dbReference>
<evidence type="ECO:0000313" key="7">
    <source>
        <dbReference type="Proteomes" id="UP000198415"/>
    </source>
</evidence>
<dbReference type="InterPro" id="IPR036271">
    <property type="entry name" value="Tet_transcr_reg_TetR-rel_C_sf"/>
</dbReference>
<dbReference type="InterPro" id="IPR050109">
    <property type="entry name" value="HTH-type_TetR-like_transc_reg"/>
</dbReference>
<dbReference type="PROSITE" id="PS50977">
    <property type="entry name" value="HTH_TETR_2"/>
    <property type="match status" value="1"/>
</dbReference>
<dbReference type="InterPro" id="IPR001647">
    <property type="entry name" value="HTH_TetR"/>
</dbReference>
<proteinExistence type="predicted"/>
<dbReference type="PANTHER" id="PTHR30055">
    <property type="entry name" value="HTH-TYPE TRANSCRIPTIONAL REGULATOR RUTR"/>
    <property type="match status" value="1"/>
</dbReference>
<evidence type="ECO:0000259" key="5">
    <source>
        <dbReference type="PROSITE" id="PS50977"/>
    </source>
</evidence>
<evidence type="ECO:0000256" key="3">
    <source>
        <dbReference type="ARBA" id="ARBA00023163"/>
    </source>
</evidence>
<dbReference type="Pfam" id="PF21597">
    <property type="entry name" value="TetR_C_43"/>
    <property type="match status" value="1"/>
</dbReference>
<dbReference type="PANTHER" id="PTHR30055:SF234">
    <property type="entry name" value="HTH-TYPE TRANSCRIPTIONAL REGULATOR BETI"/>
    <property type="match status" value="1"/>
</dbReference>
<dbReference type="SUPFAM" id="SSF46689">
    <property type="entry name" value="Homeodomain-like"/>
    <property type="match status" value="1"/>
</dbReference>
<dbReference type="PRINTS" id="PR00455">
    <property type="entry name" value="HTHTETR"/>
</dbReference>
<dbReference type="AlphaFoldDB" id="A0A238XYX2"/>
<keyword evidence="7" id="KW-1185">Reference proteome</keyword>
<dbReference type="RefSeq" id="WP_203833131.1">
    <property type="nucleotide sequence ID" value="NZ_BOMU01000038.1"/>
</dbReference>
<evidence type="ECO:0000313" key="6">
    <source>
        <dbReference type="EMBL" id="SNR63613.1"/>
    </source>
</evidence>
<keyword evidence="1" id="KW-0805">Transcription regulation</keyword>
<organism evidence="6 7">
    <name type="scientific">Actinoplanes regularis</name>
    <dbReference type="NCBI Taxonomy" id="52697"/>
    <lineage>
        <taxon>Bacteria</taxon>
        <taxon>Bacillati</taxon>
        <taxon>Actinomycetota</taxon>
        <taxon>Actinomycetes</taxon>
        <taxon>Micromonosporales</taxon>
        <taxon>Micromonosporaceae</taxon>
        <taxon>Actinoplanes</taxon>
    </lineage>
</organism>
<feature type="domain" description="HTH tetR-type" evidence="5">
    <location>
        <begin position="7"/>
        <end position="66"/>
    </location>
</feature>
<reference evidence="6 7" key="1">
    <citation type="submission" date="2017-06" db="EMBL/GenBank/DDBJ databases">
        <authorList>
            <person name="Kim H.J."/>
            <person name="Triplett B.A."/>
        </authorList>
    </citation>
    <scope>NUCLEOTIDE SEQUENCE [LARGE SCALE GENOMIC DNA]</scope>
    <source>
        <strain evidence="6 7">DSM 43151</strain>
    </source>
</reference>
<sequence length="172" mass="18555">MPRADAQRNRARLLEVAEAIFAERGTTVATEEIARAAGVGIGTLFRHFPTKEALLREVYLARLRRLTEDAAGSMTLAAFLRHAVEQSRVKNAFAEALTAAGVDPLGAAAEIHRELLTALETMLHRDQAAGTVRPELRVGDIIGLLAGTSRAVEVAPDSRDRILDVVLSGLRP</sequence>
<dbReference type="Gene3D" id="1.10.357.10">
    <property type="entry name" value="Tetracycline Repressor, domain 2"/>
    <property type="match status" value="1"/>
</dbReference>
<feature type="DNA-binding region" description="H-T-H motif" evidence="4">
    <location>
        <begin position="29"/>
        <end position="48"/>
    </location>
</feature>
<dbReference type="Proteomes" id="UP000198415">
    <property type="component" value="Unassembled WGS sequence"/>
</dbReference>